<dbReference type="Gene3D" id="1.10.10.10">
    <property type="entry name" value="Winged helix-like DNA-binding domain superfamily/Winged helix DNA-binding domain"/>
    <property type="match status" value="1"/>
</dbReference>
<evidence type="ECO:0000313" key="4">
    <source>
        <dbReference type="EMBL" id="RDB61320.1"/>
    </source>
</evidence>
<proteinExistence type="predicted"/>
<gene>
    <name evidence="4" type="ORF">C1877_14960</name>
</gene>
<dbReference type="SMART" id="SM00421">
    <property type="entry name" value="HTH_LUXR"/>
    <property type="match status" value="1"/>
</dbReference>
<keyword evidence="3" id="KW-0804">Transcription</keyword>
<keyword evidence="2" id="KW-0238">DNA-binding</keyword>
<evidence type="ECO:0000256" key="2">
    <source>
        <dbReference type="ARBA" id="ARBA00023125"/>
    </source>
</evidence>
<dbReference type="SUPFAM" id="SSF46894">
    <property type="entry name" value="C-terminal effector domain of the bipartite response regulators"/>
    <property type="match status" value="1"/>
</dbReference>
<dbReference type="RefSeq" id="WP_041239367.1">
    <property type="nucleotide sequence ID" value="NZ_CABMMS010000018.1"/>
</dbReference>
<evidence type="ECO:0000256" key="3">
    <source>
        <dbReference type="ARBA" id="ARBA00023163"/>
    </source>
</evidence>
<dbReference type="InterPro" id="IPR036388">
    <property type="entry name" value="WH-like_DNA-bd_sf"/>
</dbReference>
<dbReference type="Proteomes" id="UP000254000">
    <property type="component" value="Unassembled WGS sequence"/>
</dbReference>
<keyword evidence="5" id="KW-1185">Reference proteome</keyword>
<reference evidence="4 5" key="1">
    <citation type="journal article" date="2018" name="Elife">
        <title>Discovery and characterization of a prevalent human gut bacterial enzyme sufficient for the inactivation of a family of plant toxins.</title>
        <authorList>
            <person name="Koppel N."/>
            <person name="Bisanz J.E."/>
            <person name="Pandelia M.E."/>
            <person name="Turnbaugh P.J."/>
            <person name="Balskus E.P."/>
        </authorList>
    </citation>
    <scope>NUCLEOTIDE SEQUENCE [LARGE SCALE GENOMIC DNA]</scope>
    <source>
        <strain evidence="4 5">3C</strain>
    </source>
</reference>
<dbReference type="PANTHER" id="PTHR44688:SF16">
    <property type="entry name" value="DNA-BINDING TRANSCRIPTIONAL ACTIVATOR DEVR_DOSR"/>
    <property type="match status" value="1"/>
</dbReference>
<dbReference type="InterPro" id="IPR000792">
    <property type="entry name" value="Tscrpt_reg_LuxR_C"/>
</dbReference>
<dbReference type="AlphaFoldDB" id="A0A369LPP9"/>
<dbReference type="PANTHER" id="PTHR44688">
    <property type="entry name" value="DNA-BINDING TRANSCRIPTIONAL ACTIVATOR DEVR_DOSR"/>
    <property type="match status" value="1"/>
</dbReference>
<sequence>MTEGIKPSYEQGERGSVSLLISLVMGFSLFWSSFYTALIHNAAIDDTAAVETISPLAPVALCAGMVVMAVASNRWSDFLSVQKGHRFLWALVCASPVAHGAVSYAQFVIDLHVPVLVVFVASFLLGIGLSALLLLWSELLTAFTKNFTSKVLSFSMAGGSLLYFVGNCLPDGAGIAFTCLSLPASLAILVVLEREIPQAPFVSRKESMARHRLTKPIDALNTLYGAVFGIAIFGLSDAESHPWLHAGISLAIVTGALLMIPYLGKNTDKMMHGKVQKILFPLLVIGLLPMPFVDPPLKTLCILVILVGYVWLTLANLDSLFCLVKRFGVSPFYLTGRGFAPIIVGVAIGYAVGFLSAFTHSVGSDILTWASLVLVILLSVFVTVIPFDKDQLAGEHDEEGGATETHEQGGGRWKKSCETVVKRYGLSARETEVFYLIAKGWGSDYIQSKLYISPHTVKAHRYSIYKKVGVSSRDELMMVVEKIMADKDDDSAL</sequence>
<dbReference type="GO" id="GO:0003677">
    <property type="term" value="F:DNA binding"/>
    <property type="evidence" value="ECO:0007669"/>
    <property type="project" value="UniProtKB-KW"/>
</dbReference>
<evidence type="ECO:0000256" key="1">
    <source>
        <dbReference type="ARBA" id="ARBA00023015"/>
    </source>
</evidence>
<dbReference type="CDD" id="cd06170">
    <property type="entry name" value="LuxR_C_like"/>
    <property type="match status" value="1"/>
</dbReference>
<dbReference type="GeneID" id="78360986"/>
<comment type="caution">
    <text evidence="4">The sequence shown here is derived from an EMBL/GenBank/DDBJ whole genome shotgun (WGS) entry which is preliminary data.</text>
</comment>
<keyword evidence="1" id="KW-0805">Transcription regulation</keyword>
<evidence type="ECO:0000313" key="5">
    <source>
        <dbReference type="Proteomes" id="UP000254000"/>
    </source>
</evidence>
<dbReference type="PRINTS" id="PR00038">
    <property type="entry name" value="HTHLUXR"/>
</dbReference>
<dbReference type="InterPro" id="IPR016032">
    <property type="entry name" value="Sig_transdc_resp-reg_C-effctor"/>
</dbReference>
<name>A0A369LPP9_9ACTN</name>
<protein>
    <submittedName>
        <fullName evidence="4">LuxR family transcriptional regulator</fullName>
    </submittedName>
</protein>
<dbReference type="GO" id="GO:0006355">
    <property type="term" value="P:regulation of DNA-templated transcription"/>
    <property type="evidence" value="ECO:0007669"/>
    <property type="project" value="InterPro"/>
</dbReference>
<accession>A0A369LPP9</accession>
<dbReference type="Pfam" id="PF00196">
    <property type="entry name" value="GerE"/>
    <property type="match status" value="1"/>
</dbReference>
<organism evidence="4 5">
    <name type="scientific">Gordonibacter pamelaeae</name>
    <dbReference type="NCBI Taxonomy" id="471189"/>
    <lineage>
        <taxon>Bacteria</taxon>
        <taxon>Bacillati</taxon>
        <taxon>Actinomycetota</taxon>
        <taxon>Coriobacteriia</taxon>
        <taxon>Eggerthellales</taxon>
        <taxon>Eggerthellaceae</taxon>
        <taxon>Gordonibacter</taxon>
    </lineage>
</organism>
<dbReference type="EMBL" id="PPTS01000018">
    <property type="protein sequence ID" value="RDB61320.1"/>
    <property type="molecule type" value="Genomic_DNA"/>
</dbReference>
<dbReference type="OrthoDB" id="3177989at2"/>